<feature type="non-terminal residue" evidence="1">
    <location>
        <position position="1"/>
    </location>
</feature>
<proteinExistence type="predicted"/>
<protein>
    <submittedName>
        <fullName evidence="1">Uncharacterized protein</fullName>
    </submittedName>
</protein>
<evidence type="ECO:0000313" key="1">
    <source>
        <dbReference type="EMBL" id="SVD11159.1"/>
    </source>
</evidence>
<name>A0A382SMN4_9ZZZZ</name>
<dbReference type="AlphaFoldDB" id="A0A382SMN4"/>
<gene>
    <name evidence="1" type="ORF">METZ01_LOCUS364013</name>
</gene>
<dbReference type="EMBL" id="UINC01130229">
    <property type="protein sequence ID" value="SVD11159.1"/>
    <property type="molecule type" value="Genomic_DNA"/>
</dbReference>
<reference evidence="1" key="1">
    <citation type="submission" date="2018-05" db="EMBL/GenBank/DDBJ databases">
        <authorList>
            <person name="Lanie J.A."/>
            <person name="Ng W.-L."/>
            <person name="Kazmierczak K.M."/>
            <person name="Andrzejewski T.M."/>
            <person name="Davidsen T.M."/>
            <person name="Wayne K.J."/>
            <person name="Tettelin H."/>
            <person name="Glass J.I."/>
            <person name="Rusch D."/>
            <person name="Podicherti R."/>
            <person name="Tsui H.-C.T."/>
            <person name="Winkler M.E."/>
        </authorList>
    </citation>
    <scope>NUCLEOTIDE SEQUENCE</scope>
</reference>
<organism evidence="1">
    <name type="scientific">marine metagenome</name>
    <dbReference type="NCBI Taxonomy" id="408172"/>
    <lineage>
        <taxon>unclassified sequences</taxon>
        <taxon>metagenomes</taxon>
        <taxon>ecological metagenomes</taxon>
    </lineage>
</organism>
<accession>A0A382SMN4</accession>
<sequence>VSAILAFQNFDVSCNILKTNKLITLEEQTIRYVP</sequence>